<evidence type="ECO:0000313" key="1">
    <source>
        <dbReference type="EMBL" id="JAH95374.1"/>
    </source>
</evidence>
<accession>A0A0E9WYF9</accession>
<dbReference type="AlphaFoldDB" id="A0A0E9WYF9"/>
<proteinExistence type="predicted"/>
<name>A0A0E9WYF9_ANGAN</name>
<reference evidence="1" key="1">
    <citation type="submission" date="2014-11" db="EMBL/GenBank/DDBJ databases">
        <authorList>
            <person name="Amaro Gonzalez C."/>
        </authorList>
    </citation>
    <scope>NUCLEOTIDE SEQUENCE</scope>
</reference>
<organism evidence="1">
    <name type="scientific">Anguilla anguilla</name>
    <name type="common">European freshwater eel</name>
    <name type="synonym">Muraena anguilla</name>
    <dbReference type="NCBI Taxonomy" id="7936"/>
    <lineage>
        <taxon>Eukaryota</taxon>
        <taxon>Metazoa</taxon>
        <taxon>Chordata</taxon>
        <taxon>Craniata</taxon>
        <taxon>Vertebrata</taxon>
        <taxon>Euteleostomi</taxon>
        <taxon>Actinopterygii</taxon>
        <taxon>Neopterygii</taxon>
        <taxon>Teleostei</taxon>
        <taxon>Anguilliformes</taxon>
        <taxon>Anguillidae</taxon>
        <taxon>Anguilla</taxon>
    </lineage>
</organism>
<protein>
    <submittedName>
        <fullName evidence="1">Uncharacterized protein</fullName>
    </submittedName>
</protein>
<reference evidence="1" key="2">
    <citation type="journal article" date="2015" name="Fish Shellfish Immunol.">
        <title>Early steps in the European eel (Anguilla anguilla)-Vibrio vulnificus interaction in the gills: Role of the RtxA13 toxin.</title>
        <authorList>
            <person name="Callol A."/>
            <person name="Pajuelo D."/>
            <person name="Ebbesson L."/>
            <person name="Teles M."/>
            <person name="MacKenzie S."/>
            <person name="Amaro C."/>
        </authorList>
    </citation>
    <scope>NUCLEOTIDE SEQUENCE</scope>
</reference>
<sequence length="161" mass="18294">MKLITDNSCKIGILCYFLHMFWECPVILDFWKWVAQTLSDLLAVKLPLSPALLLLGDNANIVLNLQKRRLFMAGLTAAKSILNGWFEPQCDRGSVWLRFYLSILILERSTAKLHGASTMTLNNWTKGIDFIKALSKKYTASMGSYYLNGVLAYSIYEPSLF</sequence>
<dbReference type="EMBL" id="GBXM01013203">
    <property type="protein sequence ID" value="JAH95374.1"/>
    <property type="molecule type" value="Transcribed_RNA"/>
</dbReference>